<organism evidence="5 6">
    <name type="scientific">Brassica carinata</name>
    <name type="common">Ethiopian mustard</name>
    <name type="synonym">Abyssinian cabbage</name>
    <dbReference type="NCBI Taxonomy" id="52824"/>
    <lineage>
        <taxon>Eukaryota</taxon>
        <taxon>Viridiplantae</taxon>
        <taxon>Streptophyta</taxon>
        <taxon>Embryophyta</taxon>
        <taxon>Tracheophyta</taxon>
        <taxon>Spermatophyta</taxon>
        <taxon>Magnoliopsida</taxon>
        <taxon>eudicotyledons</taxon>
        <taxon>Gunneridae</taxon>
        <taxon>Pentapetalae</taxon>
        <taxon>rosids</taxon>
        <taxon>malvids</taxon>
        <taxon>Brassicales</taxon>
        <taxon>Brassicaceae</taxon>
        <taxon>Brassiceae</taxon>
        <taxon>Brassica</taxon>
    </lineage>
</organism>
<dbReference type="AlphaFoldDB" id="A0A8X7SJ81"/>
<feature type="compositionally biased region" description="Low complexity" evidence="3">
    <location>
        <begin position="177"/>
        <end position="191"/>
    </location>
</feature>
<dbReference type="InterPro" id="IPR034350">
    <property type="entry name" value="NUCL_RRM2"/>
</dbReference>
<feature type="region of interest" description="Disordered" evidence="3">
    <location>
        <begin position="1"/>
        <end position="268"/>
    </location>
</feature>
<protein>
    <recommendedName>
        <fullName evidence="4">RRM domain-containing protein</fullName>
    </recommendedName>
</protein>
<dbReference type="PROSITE" id="PS50102">
    <property type="entry name" value="RRM"/>
    <property type="match status" value="2"/>
</dbReference>
<dbReference type="SUPFAM" id="SSF54928">
    <property type="entry name" value="RNA-binding domain, RBD"/>
    <property type="match status" value="2"/>
</dbReference>
<comment type="caution">
    <text evidence="5">The sequence shown here is derived from an EMBL/GenBank/DDBJ whole genome shotgun (WGS) entry which is preliminary data.</text>
</comment>
<feature type="compositionally biased region" description="Low complexity" evidence="3">
    <location>
        <begin position="8"/>
        <end position="19"/>
    </location>
</feature>
<feature type="domain" description="RRM" evidence="4">
    <location>
        <begin position="269"/>
        <end position="346"/>
    </location>
</feature>
<proteinExistence type="predicted"/>
<feature type="compositionally biased region" description="Basic and acidic residues" evidence="3">
    <location>
        <begin position="51"/>
        <end position="65"/>
    </location>
</feature>
<feature type="compositionally biased region" description="Polar residues" evidence="3">
    <location>
        <begin position="258"/>
        <end position="268"/>
    </location>
</feature>
<dbReference type="Gene3D" id="3.30.70.330">
    <property type="match status" value="2"/>
</dbReference>
<dbReference type="OrthoDB" id="439808at2759"/>
<feature type="compositionally biased region" description="Basic and acidic residues" evidence="3">
    <location>
        <begin position="204"/>
        <end position="222"/>
    </location>
</feature>
<feature type="compositionally biased region" description="Basic and acidic residues" evidence="3">
    <location>
        <begin position="464"/>
        <end position="487"/>
    </location>
</feature>
<feature type="domain" description="RRM" evidence="4">
    <location>
        <begin position="370"/>
        <end position="449"/>
    </location>
</feature>
<dbReference type="InterPro" id="IPR012677">
    <property type="entry name" value="Nucleotide-bd_a/b_plait_sf"/>
</dbReference>
<feature type="region of interest" description="Disordered" evidence="3">
    <location>
        <begin position="346"/>
        <end position="365"/>
    </location>
</feature>
<dbReference type="InterPro" id="IPR034349">
    <property type="entry name" value="NUCL_RRM1"/>
</dbReference>
<dbReference type="Pfam" id="PF00076">
    <property type="entry name" value="RRM_1"/>
    <property type="match status" value="2"/>
</dbReference>
<reference evidence="5 6" key="1">
    <citation type="submission" date="2020-02" db="EMBL/GenBank/DDBJ databases">
        <authorList>
            <person name="Ma Q."/>
            <person name="Huang Y."/>
            <person name="Song X."/>
            <person name="Pei D."/>
        </authorList>
    </citation>
    <scope>NUCLEOTIDE SEQUENCE [LARGE SCALE GENOMIC DNA]</scope>
    <source>
        <strain evidence="5">Sxm20200214</strain>
        <tissue evidence="5">Leaf</tissue>
    </source>
</reference>
<feature type="compositionally biased region" description="Basic and acidic residues" evidence="3">
    <location>
        <begin position="239"/>
        <end position="256"/>
    </location>
</feature>
<dbReference type="PANTHER" id="PTHR23236">
    <property type="entry name" value="EUKARYOTIC TRANSLATION INITIATION FACTOR 4B/4H"/>
    <property type="match status" value="1"/>
</dbReference>
<sequence>MGKKSATKAEAAPAAIKATKPLKKGKREPEDDLDTKVNLKKQKKDLVATVQKEKAEKKVPKKVESSDEESDSSDSEEEEKTKKVPAKKPPVKADSSSDESDDSSSDDEPAQKKAVASTNGTVAKKAKDESSSEEESSDEEEVAATKKPAAAKPVVKDSSSSEDDSEDESEDEKPAAKKAAPVAAKAASSSDSSEEDSDEESEDEKPAPKAKEVSKTAKKDSSSEGSDSDESESEDEEETPKKKSSDVEMVDAEKKQPKTPSTPATGGSKTLFVANLPFQVERSDVEEFFKEAGQVVDVRFAMSKDDGRFRGFGHVEFASAGEAQKALEFHGRPLLGRELRLDVAQERSERSAYTPQSGAGNFRSGGGGGAEVFVKGFDTSLSVDDIRSALTEHFASCGEITRVSVPRNHETGGSKGIAFLEFKEGPEKAFELNGSEMGGWNLIVDEPKPRENNNSGGFNAGGRDNFRGRGRGRDNFRGRGRGRDNFRGRPSFTPGVNKKTTFSDE</sequence>
<dbReference type="CDD" id="cd12451">
    <property type="entry name" value="RRM2_NUCLs"/>
    <property type="match status" value="1"/>
</dbReference>
<dbReference type="EMBL" id="JAAMPC010000007">
    <property type="protein sequence ID" value="KAG2305049.1"/>
    <property type="molecule type" value="Genomic_DNA"/>
</dbReference>
<evidence type="ECO:0000256" key="1">
    <source>
        <dbReference type="ARBA" id="ARBA00022884"/>
    </source>
</evidence>
<evidence type="ECO:0000313" key="5">
    <source>
        <dbReference type="EMBL" id="KAG2305049.1"/>
    </source>
</evidence>
<feature type="region of interest" description="Disordered" evidence="3">
    <location>
        <begin position="449"/>
        <end position="505"/>
    </location>
</feature>
<feature type="compositionally biased region" description="Acidic residues" evidence="3">
    <location>
        <begin position="96"/>
        <end position="108"/>
    </location>
</feature>
<keyword evidence="6" id="KW-1185">Reference proteome</keyword>
<dbReference type="SMART" id="SM00360">
    <property type="entry name" value="RRM"/>
    <property type="match status" value="2"/>
</dbReference>
<evidence type="ECO:0000256" key="3">
    <source>
        <dbReference type="SAM" id="MobiDB-lite"/>
    </source>
</evidence>
<evidence type="ECO:0000259" key="4">
    <source>
        <dbReference type="PROSITE" id="PS50102"/>
    </source>
</evidence>
<dbReference type="PANTHER" id="PTHR23236:SF115">
    <property type="entry name" value="NUCLEOLIN 1"/>
    <property type="match status" value="1"/>
</dbReference>
<feature type="compositionally biased region" description="Acidic residues" evidence="3">
    <location>
        <begin position="131"/>
        <end position="142"/>
    </location>
</feature>
<feature type="compositionally biased region" description="Acidic residues" evidence="3">
    <location>
        <begin position="66"/>
        <end position="78"/>
    </location>
</feature>
<name>A0A8X7SJ81_BRACI</name>
<feature type="compositionally biased region" description="Low complexity" evidence="3">
    <location>
        <begin position="145"/>
        <end position="158"/>
    </location>
</feature>
<feature type="compositionally biased region" description="Acidic residues" evidence="3">
    <location>
        <begin position="192"/>
        <end position="203"/>
    </location>
</feature>
<dbReference type="InterPro" id="IPR000504">
    <property type="entry name" value="RRM_dom"/>
</dbReference>
<keyword evidence="1 2" id="KW-0694">RNA-binding</keyword>
<evidence type="ECO:0000313" key="6">
    <source>
        <dbReference type="Proteomes" id="UP000886595"/>
    </source>
</evidence>
<accession>A0A8X7SJ81</accession>
<dbReference type="GO" id="GO:0003723">
    <property type="term" value="F:RNA binding"/>
    <property type="evidence" value="ECO:0007669"/>
    <property type="project" value="UniProtKB-UniRule"/>
</dbReference>
<dbReference type="Proteomes" id="UP000886595">
    <property type="component" value="Unassembled WGS sequence"/>
</dbReference>
<dbReference type="CDD" id="cd12450">
    <property type="entry name" value="RRM1_NUCLs"/>
    <property type="match status" value="1"/>
</dbReference>
<gene>
    <name evidence="5" type="ORF">Bca52824_033700</name>
</gene>
<evidence type="ECO:0000256" key="2">
    <source>
        <dbReference type="PROSITE-ProRule" id="PRU00176"/>
    </source>
</evidence>
<feature type="compositionally biased region" description="Acidic residues" evidence="3">
    <location>
        <begin position="226"/>
        <end position="238"/>
    </location>
</feature>
<dbReference type="InterPro" id="IPR035979">
    <property type="entry name" value="RBD_domain_sf"/>
</dbReference>
<dbReference type="GO" id="GO:0005730">
    <property type="term" value="C:nucleolus"/>
    <property type="evidence" value="ECO:0007669"/>
    <property type="project" value="TreeGrafter"/>
</dbReference>
<feature type="compositionally biased region" description="Acidic residues" evidence="3">
    <location>
        <begin position="160"/>
        <end position="171"/>
    </location>
</feature>